<feature type="transmembrane region" description="Helical" evidence="11">
    <location>
        <begin position="121"/>
        <end position="140"/>
    </location>
</feature>
<feature type="transmembrane region" description="Helical" evidence="11">
    <location>
        <begin position="410"/>
        <end position="428"/>
    </location>
</feature>
<dbReference type="KEGG" id="gqu:AWC35_05195"/>
<evidence type="ECO:0000256" key="10">
    <source>
        <dbReference type="ARBA" id="ARBA00034062"/>
    </source>
</evidence>
<accession>A0A250AXW9</accession>
<feature type="transmembrane region" description="Helical" evidence="11">
    <location>
        <begin position="5"/>
        <end position="22"/>
    </location>
</feature>
<reference evidence="12 13" key="1">
    <citation type="submission" date="2016-01" db="EMBL/GenBank/DDBJ databases">
        <authorList>
            <person name="Oliw E.H."/>
        </authorList>
    </citation>
    <scope>NUCLEOTIDE SEQUENCE [LARGE SCALE GENOMIC DNA]</scope>
    <source>
        <strain evidence="12 13">FRB97</strain>
    </source>
</reference>
<dbReference type="Proteomes" id="UP000217182">
    <property type="component" value="Chromosome"/>
</dbReference>
<comment type="catalytic activity">
    <reaction evidence="10">
        <text>glycolate(in) + H(+)(in) = glycolate(out) + H(+)(out)</text>
        <dbReference type="Rhea" id="RHEA:29411"/>
        <dbReference type="ChEBI" id="CHEBI:15378"/>
        <dbReference type="ChEBI" id="CHEBI:29805"/>
    </reaction>
    <physiologicalReaction direction="right-to-left" evidence="10">
        <dbReference type="Rhea" id="RHEA:29413"/>
    </physiologicalReaction>
</comment>
<feature type="transmembrane region" description="Helical" evidence="11">
    <location>
        <begin position="28"/>
        <end position="47"/>
    </location>
</feature>
<protein>
    <recommendedName>
        <fullName evidence="11">L-lactate permease</fullName>
    </recommendedName>
</protein>
<feature type="transmembrane region" description="Helical" evidence="11">
    <location>
        <begin position="180"/>
        <end position="203"/>
    </location>
</feature>
<evidence type="ECO:0000256" key="5">
    <source>
        <dbReference type="ARBA" id="ARBA00022692"/>
    </source>
</evidence>
<dbReference type="GO" id="GO:0015129">
    <property type="term" value="F:lactate transmembrane transporter activity"/>
    <property type="evidence" value="ECO:0007669"/>
    <property type="project" value="UniProtKB-UniRule"/>
</dbReference>
<keyword evidence="11" id="KW-0997">Cell inner membrane</keyword>
<keyword evidence="5 11" id="KW-0812">Transmembrane</keyword>
<feature type="transmembrane region" description="Helical" evidence="11">
    <location>
        <begin position="338"/>
        <end position="358"/>
    </location>
</feature>
<comment type="function">
    <text evidence="11">Uptake of L-lactate across the membrane. Can also transport D-lactate and glycolate.</text>
</comment>
<feature type="transmembrane region" description="Helical" evidence="11">
    <location>
        <begin position="494"/>
        <end position="516"/>
    </location>
</feature>
<feature type="transmembrane region" description="Helical" evidence="11">
    <location>
        <begin position="286"/>
        <end position="307"/>
    </location>
</feature>
<evidence type="ECO:0000256" key="7">
    <source>
        <dbReference type="ARBA" id="ARBA00023136"/>
    </source>
</evidence>
<dbReference type="NCBIfam" id="TIGR00795">
    <property type="entry name" value="lctP"/>
    <property type="match status" value="1"/>
</dbReference>
<feature type="transmembrane region" description="Helical" evidence="11">
    <location>
        <begin position="313"/>
        <end position="331"/>
    </location>
</feature>
<dbReference type="PANTHER" id="PTHR30003">
    <property type="entry name" value="L-LACTATE PERMEASE"/>
    <property type="match status" value="1"/>
</dbReference>
<keyword evidence="3 11" id="KW-0813">Transport</keyword>
<dbReference type="GO" id="GO:0015295">
    <property type="term" value="F:solute:proton symporter activity"/>
    <property type="evidence" value="ECO:0007669"/>
    <property type="project" value="TreeGrafter"/>
</dbReference>
<feature type="transmembrane region" description="Helical" evidence="11">
    <location>
        <begin position="210"/>
        <end position="231"/>
    </location>
</feature>
<evidence type="ECO:0000256" key="8">
    <source>
        <dbReference type="ARBA" id="ARBA00034011"/>
    </source>
</evidence>
<comment type="catalytic activity">
    <reaction evidence="8">
        <text>(S)-lactate(in) + H(+)(in) = (S)-lactate(out) + H(+)(out)</text>
        <dbReference type="Rhea" id="RHEA:29415"/>
        <dbReference type="ChEBI" id="CHEBI:15378"/>
        <dbReference type="ChEBI" id="CHEBI:16651"/>
    </reaction>
    <physiologicalReaction direction="right-to-left" evidence="8">
        <dbReference type="Rhea" id="RHEA:29417"/>
    </physiologicalReaction>
</comment>
<organism evidence="12 13">
    <name type="scientific">Gibbsiella quercinecans</name>
    <dbReference type="NCBI Taxonomy" id="929813"/>
    <lineage>
        <taxon>Bacteria</taxon>
        <taxon>Pseudomonadati</taxon>
        <taxon>Pseudomonadota</taxon>
        <taxon>Gammaproteobacteria</taxon>
        <taxon>Enterobacterales</taxon>
        <taxon>Yersiniaceae</taxon>
        <taxon>Gibbsiella</taxon>
    </lineage>
</organism>
<evidence type="ECO:0000256" key="6">
    <source>
        <dbReference type="ARBA" id="ARBA00022989"/>
    </source>
</evidence>
<keyword evidence="4" id="KW-1003">Cell membrane</keyword>
<dbReference type="PANTHER" id="PTHR30003:SF0">
    <property type="entry name" value="GLYCOLATE PERMEASE GLCA-RELATED"/>
    <property type="match status" value="1"/>
</dbReference>
<keyword evidence="13" id="KW-1185">Reference proteome</keyword>
<feature type="transmembrane region" description="Helical" evidence="11">
    <location>
        <begin position="237"/>
        <end position="256"/>
    </location>
</feature>
<feature type="transmembrane region" description="Helical" evidence="11">
    <location>
        <begin position="378"/>
        <end position="398"/>
    </location>
</feature>
<comment type="catalytic activity">
    <reaction evidence="9">
        <text>(R)-lactate(in) + H(+)(in) = (R)-lactate(out) + H(+)(out)</text>
        <dbReference type="Rhea" id="RHEA:71791"/>
        <dbReference type="ChEBI" id="CHEBI:15378"/>
        <dbReference type="ChEBI" id="CHEBI:16004"/>
    </reaction>
    <physiologicalReaction direction="right-to-left" evidence="9">
        <dbReference type="Rhea" id="RHEA:71793"/>
    </physiologicalReaction>
</comment>
<comment type="subcellular location">
    <subcellularLocation>
        <location evidence="11">Cell inner membrane</location>
        <topology evidence="11">Multi-pass membrane protein</topology>
    </subcellularLocation>
    <subcellularLocation>
        <location evidence="1">Cell membrane</location>
        <topology evidence="1">Multi-pass membrane protein</topology>
    </subcellularLocation>
</comment>
<dbReference type="AlphaFoldDB" id="A0A250AXW9"/>
<dbReference type="Pfam" id="PF02652">
    <property type="entry name" value="Lactate_perm"/>
    <property type="match status" value="1"/>
</dbReference>
<dbReference type="RefSeq" id="WP_095845395.1">
    <property type="nucleotide sequence ID" value="NZ_CP014136.1"/>
</dbReference>
<feature type="transmembrane region" description="Helical" evidence="11">
    <location>
        <begin position="59"/>
        <end position="80"/>
    </location>
</feature>
<evidence type="ECO:0000256" key="9">
    <source>
        <dbReference type="ARBA" id="ARBA00034057"/>
    </source>
</evidence>
<name>A0A250AXW9_9GAMM</name>
<keyword evidence="6 11" id="KW-1133">Transmembrane helix</keyword>
<evidence type="ECO:0000313" key="13">
    <source>
        <dbReference type="Proteomes" id="UP000217182"/>
    </source>
</evidence>
<feature type="transmembrane region" description="Helical" evidence="11">
    <location>
        <begin position="147"/>
        <end position="168"/>
    </location>
</feature>
<dbReference type="InterPro" id="IPR003804">
    <property type="entry name" value="Lactate_perm"/>
</dbReference>
<comment type="similarity">
    <text evidence="2 11">Belongs to the lactate permease family.</text>
</comment>
<evidence type="ECO:0000313" key="12">
    <source>
        <dbReference type="EMBL" id="ATA18789.1"/>
    </source>
</evidence>
<evidence type="ECO:0000256" key="4">
    <source>
        <dbReference type="ARBA" id="ARBA00022475"/>
    </source>
</evidence>
<dbReference type="GO" id="GO:0005886">
    <property type="term" value="C:plasma membrane"/>
    <property type="evidence" value="ECO:0007669"/>
    <property type="project" value="UniProtKB-SubCell"/>
</dbReference>
<evidence type="ECO:0000256" key="2">
    <source>
        <dbReference type="ARBA" id="ARBA00010100"/>
    </source>
</evidence>
<gene>
    <name evidence="12" type="ORF">AWC35_05195</name>
</gene>
<proteinExistence type="inferred from homology"/>
<evidence type="ECO:0000256" key="1">
    <source>
        <dbReference type="ARBA" id="ARBA00004651"/>
    </source>
</evidence>
<sequence>MQEYLQFLLGVSPLLVMIFLILKVKTPIHYAVIVTLLLSLGVAAFFWHTPLQTLTSAVIYGFIKGLWPIIIVILGAIYSYNLMLKTRSMDVLRDVLASISDDKRIQVLLISWCFGGFLEAAAGYGTAVAIPIGILIALGFNPLKAAIASLVANTVPTAFGAVGIPVSILAEQVNLPVTALGGTIIAQLALFNILLPFVIVAIIGGGVKAIHGVFGITLLCGITTLIPQYFVAVHLGAELPAFAGSLVSLLAVALLAKRRKGAAVDDAYRIANTALSARPHYTLPQLLQACAIYLLIFVFILLCSPLFPGIKSAVAQVASSLALPLANGGALKLKIDWIATPGVLIIIATLLGGFIQGASLPDMLKTFWGTVKQLKNSIIAITAIVAMATVMDVSGVIATLAQTMVNTTGGAYLFIAPVIGALGTFVTGSDTNSNVLFGKLQTAAAEKLHVDPLWLAAANTSGATGGKMISPQSIAIAVSATRMEGQGSAIMAGTLKYCAAYIIILGLKVGLVYYLFMA</sequence>
<evidence type="ECO:0000256" key="11">
    <source>
        <dbReference type="RuleBase" id="RU365092"/>
    </source>
</evidence>
<dbReference type="EMBL" id="CP014136">
    <property type="protein sequence ID" value="ATA18789.1"/>
    <property type="molecule type" value="Genomic_DNA"/>
</dbReference>
<dbReference type="OrthoDB" id="9761056at2"/>
<evidence type="ECO:0000256" key="3">
    <source>
        <dbReference type="ARBA" id="ARBA00022448"/>
    </source>
</evidence>
<keyword evidence="7 11" id="KW-0472">Membrane</keyword>